<comment type="caution">
    <text evidence="2">The sequence shown here is derived from an EMBL/GenBank/DDBJ whole genome shotgun (WGS) entry which is preliminary data.</text>
</comment>
<evidence type="ECO:0000256" key="1">
    <source>
        <dbReference type="SAM" id="MobiDB-lite"/>
    </source>
</evidence>
<protein>
    <submittedName>
        <fullName evidence="2">Uncharacterized protein</fullName>
    </submittedName>
</protein>
<sequence length="76" mass="8446">MPPKAKPSKQTKRKTPATKPKAPVPSPPAKTLAYDEDGVDTLFEAMSIVAVRCDEDGERFWIAQLLDDTIEDMLED</sequence>
<accession>A0A9X8EBW4</accession>
<organism evidence="2 3">
    <name type="scientific">Aphanomyces astaci</name>
    <name type="common">Crayfish plague agent</name>
    <dbReference type="NCBI Taxonomy" id="112090"/>
    <lineage>
        <taxon>Eukaryota</taxon>
        <taxon>Sar</taxon>
        <taxon>Stramenopiles</taxon>
        <taxon>Oomycota</taxon>
        <taxon>Saprolegniomycetes</taxon>
        <taxon>Saprolegniales</taxon>
        <taxon>Verrucalvaceae</taxon>
        <taxon>Aphanomyces</taxon>
    </lineage>
</organism>
<evidence type="ECO:0000313" key="3">
    <source>
        <dbReference type="Proteomes" id="UP000275652"/>
    </source>
</evidence>
<feature type="compositionally biased region" description="Basic residues" evidence="1">
    <location>
        <begin position="1"/>
        <end position="16"/>
    </location>
</feature>
<reference evidence="2 3" key="1">
    <citation type="journal article" date="2018" name="J. Invertebr. Pathol.">
        <title>New genotyping method for the causative agent of crayfish plague (Aphanomyces astaci) based on whole genome data.</title>
        <authorList>
            <person name="Minardi D."/>
            <person name="Studholme D.J."/>
            <person name="van der Giezen M."/>
            <person name="Pretto T."/>
            <person name="Oidtmann B."/>
        </authorList>
    </citation>
    <scope>NUCLEOTIDE SEQUENCE [LARGE SCALE GENOMIC DNA]</scope>
    <source>
        <strain evidence="2 3">KB13</strain>
    </source>
</reference>
<dbReference type="AlphaFoldDB" id="A0A9X8EBW4"/>
<gene>
    <name evidence="2" type="ORF">DYB28_013263</name>
</gene>
<dbReference type="EMBL" id="QUTI01006875">
    <property type="protein sequence ID" value="RLO13352.1"/>
    <property type="molecule type" value="Genomic_DNA"/>
</dbReference>
<name>A0A9X8EBW4_APHAT</name>
<evidence type="ECO:0000313" key="2">
    <source>
        <dbReference type="EMBL" id="RLO13352.1"/>
    </source>
</evidence>
<feature type="region of interest" description="Disordered" evidence="1">
    <location>
        <begin position="1"/>
        <end position="33"/>
    </location>
</feature>
<dbReference type="Proteomes" id="UP000275652">
    <property type="component" value="Unassembled WGS sequence"/>
</dbReference>
<feature type="non-terminal residue" evidence="2">
    <location>
        <position position="76"/>
    </location>
</feature>
<proteinExistence type="predicted"/>